<evidence type="ECO:0000256" key="1">
    <source>
        <dbReference type="SAM" id="Phobius"/>
    </source>
</evidence>
<reference evidence="2 3" key="1">
    <citation type="submission" date="2013-08" db="EMBL/GenBank/DDBJ databases">
        <title>Genomic analysis of Lysobacter defluvii.</title>
        <authorList>
            <person name="Wang Q."/>
            <person name="Wang G."/>
        </authorList>
    </citation>
    <scope>NUCLEOTIDE SEQUENCE [LARGE SCALE GENOMIC DNA]</scope>
    <source>
        <strain evidence="2 3">IMMIB APB-9</strain>
    </source>
</reference>
<accession>A0A0A0M660</accession>
<keyword evidence="1" id="KW-0472">Membrane</keyword>
<proteinExistence type="predicted"/>
<organism evidence="2 3">
    <name type="scientific">Lysobacter defluvii IMMIB APB-9 = DSM 18482</name>
    <dbReference type="NCBI Taxonomy" id="1385515"/>
    <lineage>
        <taxon>Bacteria</taxon>
        <taxon>Pseudomonadati</taxon>
        <taxon>Pseudomonadota</taxon>
        <taxon>Gammaproteobacteria</taxon>
        <taxon>Lysobacterales</taxon>
        <taxon>Lysobacteraceae</taxon>
        <taxon>Novilysobacter</taxon>
    </lineage>
</organism>
<name>A0A0A0M660_9GAMM</name>
<dbReference type="AlphaFoldDB" id="A0A0A0M660"/>
<dbReference type="PANTHER" id="PTHR38684:SF1">
    <property type="entry name" value="PROTEIN AMPE"/>
    <property type="match status" value="1"/>
</dbReference>
<dbReference type="EMBL" id="AVBH01000227">
    <property type="protein sequence ID" value="KGO97714.1"/>
    <property type="molecule type" value="Genomic_DNA"/>
</dbReference>
<dbReference type="STRING" id="1385515.GCA_000423325_01751"/>
<keyword evidence="1" id="KW-1133">Transmembrane helix</keyword>
<feature type="transmembrane region" description="Helical" evidence="1">
    <location>
        <begin position="149"/>
        <end position="176"/>
    </location>
</feature>
<dbReference type="GO" id="GO:0046677">
    <property type="term" value="P:response to antibiotic"/>
    <property type="evidence" value="ECO:0007669"/>
    <property type="project" value="TreeGrafter"/>
</dbReference>
<dbReference type="PANTHER" id="PTHR38684">
    <property type="entry name" value="PROTEIN AMPE"/>
    <property type="match status" value="1"/>
</dbReference>
<protein>
    <submittedName>
        <fullName evidence="2">Membrane protein</fullName>
    </submittedName>
</protein>
<keyword evidence="3" id="KW-1185">Reference proteome</keyword>
<dbReference type="GO" id="GO:0005886">
    <property type="term" value="C:plasma membrane"/>
    <property type="evidence" value="ECO:0007669"/>
    <property type="project" value="TreeGrafter"/>
</dbReference>
<feature type="transmembrane region" description="Helical" evidence="1">
    <location>
        <begin position="46"/>
        <end position="68"/>
    </location>
</feature>
<dbReference type="eggNOG" id="COG3725">
    <property type="taxonomic scope" value="Bacteria"/>
</dbReference>
<dbReference type="Proteomes" id="UP000030003">
    <property type="component" value="Unassembled WGS sequence"/>
</dbReference>
<feature type="non-terminal residue" evidence="2">
    <location>
        <position position="177"/>
    </location>
</feature>
<feature type="transmembrane region" description="Helical" evidence="1">
    <location>
        <begin position="75"/>
        <end position="93"/>
    </location>
</feature>
<gene>
    <name evidence="2" type="ORF">N791_07510</name>
</gene>
<evidence type="ECO:0000313" key="2">
    <source>
        <dbReference type="EMBL" id="KGO97714.1"/>
    </source>
</evidence>
<keyword evidence="1" id="KW-0812">Transmembrane</keyword>
<sequence>MALTLIATVLALVLGHLAPGLARAVRDHRWFARWLRWLAARPALAAWWRSGWGVVLAVVPPLLLVGLLQGLLDDAVWGLGGLLFGVAALFYAWGPRDLDRDVDAVVDAPDPIARRHAAVALSDSGVAPADADALVTAVFRNALRRWFGVLLWFLLLGPVGAVGYRLVALLAAAAAAG</sequence>
<evidence type="ECO:0000313" key="3">
    <source>
        <dbReference type="Proteomes" id="UP000030003"/>
    </source>
</evidence>
<comment type="caution">
    <text evidence="2">The sequence shown here is derived from an EMBL/GenBank/DDBJ whole genome shotgun (WGS) entry which is preliminary data.</text>
</comment>
<dbReference type="InterPro" id="IPR052966">
    <property type="entry name" value="Beta-lactamase_Reg"/>
</dbReference>